<proteinExistence type="predicted"/>
<sequence length="40" mass="4202">MLQDGMTGSRTWAARQRIAVGGARTVRGATGGVRHAEVGY</sequence>
<organism evidence="1 2">
    <name type="scientific">Nocardia fusca</name>
    <dbReference type="NCBI Taxonomy" id="941183"/>
    <lineage>
        <taxon>Bacteria</taxon>
        <taxon>Bacillati</taxon>
        <taxon>Actinomycetota</taxon>
        <taxon>Actinomycetes</taxon>
        <taxon>Mycobacteriales</taxon>
        <taxon>Nocardiaceae</taxon>
        <taxon>Nocardia</taxon>
    </lineage>
</organism>
<dbReference type="EMBL" id="JBFAIH010000001">
    <property type="protein sequence ID" value="MEV0361069.1"/>
    <property type="molecule type" value="Genomic_DNA"/>
</dbReference>
<name>A0ABV3F036_9NOCA</name>
<dbReference type="Proteomes" id="UP001551658">
    <property type="component" value="Unassembled WGS sequence"/>
</dbReference>
<dbReference type="RefSeq" id="WP_357971576.1">
    <property type="nucleotide sequence ID" value="NZ_JBFAIH010000001.1"/>
</dbReference>
<protein>
    <submittedName>
        <fullName evidence="1">Uncharacterized protein</fullName>
    </submittedName>
</protein>
<evidence type="ECO:0000313" key="2">
    <source>
        <dbReference type="Proteomes" id="UP001551658"/>
    </source>
</evidence>
<comment type="caution">
    <text evidence="1">The sequence shown here is derived from an EMBL/GenBank/DDBJ whole genome shotgun (WGS) entry which is preliminary data.</text>
</comment>
<evidence type="ECO:0000313" key="1">
    <source>
        <dbReference type="EMBL" id="MEV0361069.1"/>
    </source>
</evidence>
<reference evidence="1 2" key="1">
    <citation type="submission" date="2024-06" db="EMBL/GenBank/DDBJ databases">
        <title>The Natural Products Discovery Center: Release of the First 8490 Sequenced Strains for Exploring Actinobacteria Biosynthetic Diversity.</title>
        <authorList>
            <person name="Kalkreuter E."/>
            <person name="Kautsar S.A."/>
            <person name="Yang D."/>
            <person name="Bader C.D."/>
            <person name="Teijaro C.N."/>
            <person name="Fluegel L."/>
            <person name="Davis C.M."/>
            <person name="Simpson J.R."/>
            <person name="Lauterbach L."/>
            <person name="Steele A.D."/>
            <person name="Gui C."/>
            <person name="Meng S."/>
            <person name="Li G."/>
            <person name="Viehrig K."/>
            <person name="Ye F."/>
            <person name="Su P."/>
            <person name="Kiefer A.F."/>
            <person name="Nichols A."/>
            <person name="Cepeda A.J."/>
            <person name="Yan W."/>
            <person name="Fan B."/>
            <person name="Jiang Y."/>
            <person name="Adhikari A."/>
            <person name="Zheng C.-J."/>
            <person name="Schuster L."/>
            <person name="Cowan T.M."/>
            <person name="Smanski M.J."/>
            <person name="Chevrette M.G."/>
            <person name="De Carvalho L.P.S."/>
            <person name="Shen B."/>
        </authorList>
    </citation>
    <scope>NUCLEOTIDE SEQUENCE [LARGE SCALE GENOMIC DNA]</scope>
    <source>
        <strain evidence="1 2">NPDC050671</strain>
    </source>
</reference>
<accession>A0ABV3F036</accession>
<gene>
    <name evidence="1" type="ORF">AB0H72_00050</name>
</gene>
<keyword evidence="2" id="KW-1185">Reference proteome</keyword>